<keyword evidence="8" id="KW-1185">Reference proteome</keyword>
<reference evidence="7" key="2">
    <citation type="submission" date="2023-06" db="EMBL/GenBank/DDBJ databases">
        <authorList>
            <person name="Ma L."/>
            <person name="Liu K.-W."/>
            <person name="Li Z."/>
            <person name="Hsiao Y.-Y."/>
            <person name="Qi Y."/>
            <person name="Fu T."/>
            <person name="Tang G."/>
            <person name="Zhang D."/>
            <person name="Sun W.-H."/>
            <person name="Liu D.-K."/>
            <person name="Li Y."/>
            <person name="Chen G.-Z."/>
            <person name="Liu X.-D."/>
            <person name="Liao X.-Y."/>
            <person name="Jiang Y.-T."/>
            <person name="Yu X."/>
            <person name="Hao Y."/>
            <person name="Huang J."/>
            <person name="Zhao X.-W."/>
            <person name="Ke S."/>
            <person name="Chen Y.-Y."/>
            <person name="Wu W.-L."/>
            <person name="Hsu J.-L."/>
            <person name="Lin Y.-F."/>
            <person name="Huang M.-D."/>
            <person name="Li C.-Y."/>
            <person name="Huang L."/>
            <person name="Wang Z.-W."/>
            <person name="Zhao X."/>
            <person name="Zhong W.-Y."/>
            <person name="Peng D.-H."/>
            <person name="Ahmad S."/>
            <person name="Lan S."/>
            <person name="Zhang J.-S."/>
            <person name="Tsai W.-C."/>
            <person name="Van De Peer Y."/>
            <person name="Liu Z.-J."/>
        </authorList>
    </citation>
    <scope>NUCLEOTIDE SEQUENCE</scope>
    <source>
        <strain evidence="7">SCP</strain>
        <tissue evidence="7">Leaves</tissue>
    </source>
</reference>
<accession>A0AAV9AYH5</accession>
<gene>
    <name evidence="7" type="ORF">QJS04_geneDACA008305</name>
</gene>
<dbReference type="PIRSF" id="PIRSF005739">
    <property type="entry name" value="O-mtase"/>
    <property type="match status" value="1"/>
</dbReference>
<feature type="domain" description="O-methyltransferase C-terminal" evidence="5">
    <location>
        <begin position="129"/>
        <end position="337"/>
    </location>
</feature>
<dbReference type="Gene3D" id="1.10.10.10">
    <property type="entry name" value="Winged helix-like DNA-binding domain superfamily/Winged helix DNA-binding domain"/>
    <property type="match status" value="1"/>
</dbReference>
<dbReference type="GO" id="GO:0046983">
    <property type="term" value="F:protein dimerization activity"/>
    <property type="evidence" value="ECO:0007669"/>
    <property type="project" value="InterPro"/>
</dbReference>
<evidence type="ECO:0000313" key="8">
    <source>
        <dbReference type="Proteomes" id="UP001179952"/>
    </source>
</evidence>
<evidence type="ECO:0000256" key="2">
    <source>
        <dbReference type="ARBA" id="ARBA00022679"/>
    </source>
</evidence>
<dbReference type="PANTHER" id="PTHR11746">
    <property type="entry name" value="O-METHYLTRANSFERASE"/>
    <property type="match status" value="1"/>
</dbReference>
<dbReference type="FunFam" id="1.10.10.10:FF:000213">
    <property type="entry name" value="Coniferyl alcohol 9-O-methyltransferase"/>
    <property type="match status" value="1"/>
</dbReference>
<dbReference type="InterPro" id="IPR029063">
    <property type="entry name" value="SAM-dependent_MTases_sf"/>
</dbReference>
<evidence type="ECO:0000259" key="5">
    <source>
        <dbReference type="Pfam" id="PF00891"/>
    </source>
</evidence>
<dbReference type="InterPro" id="IPR036390">
    <property type="entry name" value="WH_DNA-bd_sf"/>
</dbReference>
<dbReference type="SUPFAM" id="SSF46785">
    <property type="entry name" value="Winged helix' DNA-binding domain"/>
    <property type="match status" value="1"/>
</dbReference>
<dbReference type="FunFam" id="3.40.50.150:FF:000057">
    <property type="entry name" value="O-methyltransferase ZRP4"/>
    <property type="match status" value="1"/>
</dbReference>
<evidence type="ECO:0000259" key="6">
    <source>
        <dbReference type="Pfam" id="PF08100"/>
    </source>
</evidence>
<organism evidence="7 8">
    <name type="scientific">Acorus gramineus</name>
    <name type="common">Dwarf sweet flag</name>
    <dbReference type="NCBI Taxonomy" id="55184"/>
    <lineage>
        <taxon>Eukaryota</taxon>
        <taxon>Viridiplantae</taxon>
        <taxon>Streptophyta</taxon>
        <taxon>Embryophyta</taxon>
        <taxon>Tracheophyta</taxon>
        <taxon>Spermatophyta</taxon>
        <taxon>Magnoliopsida</taxon>
        <taxon>Liliopsida</taxon>
        <taxon>Acoraceae</taxon>
        <taxon>Acorus</taxon>
    </lineage>
</organism>
<dbReference type="Gene3D" id="3.40.50.150">
    <property type="entry name" value="Vaccinia Virus protein VP39"/>
    <property type="match status" value="1"/>
</dbReference>
<name>A0AAV9AYH5_ACOGR</name>
<feature type="active site" description="Proton acceptor" evidence="4">
    <location>
        <position position="260"/>
    </location>
</feature>
<evidence type="ECO:0000256" key="1">
    <source>
        <dbReference type="ARBA" id="ARBA00022603"/>
    </source>
</evidence>
<keyword evidence="3" id="KW-0949">S-adenosyl-L-methionine</keyword>
<evidence type="ECO:0000256" key="4">
    <source>
        <dbReference type="PIRSR" id="PIRSR005739-1"/>
    </source>
</evidence>
<dbReference type="InterPro" id="IPR012967">
    <property type="entry name" value="COMT_dimerisation"/>
</dbReference>
<dbReference type="EMBL" id="JAUJYN010000006">
    <property type="protein sequence ID" value="KAK1269385.1"/>
    <property type="molecule type" value="Genomic_DNA"/>
</dbReference>
<evidence type="ECO:0000256" key="3">
    <source>
        <dbReference type="ARBA" id="ARBA00022691"/>
    </source>
</evidence>
<comment type="caution">
    <text evidence="7">The sequence shown here is derived from an EMBL/GenBank/DDBJ whole genome shotgun (WGS) entry which is preliminary data.</text>
</comment>
<dbReference type="Proteomes" id="UP001179952">
    <property type="component" value="Unassembled WGS sequence"/>
</dbReference>
<dbReference type="InterPro" id="IPR016461">
    <property type="entry name" value="COMT-like"/>
</dbReference>
<keyword evidence="1" id="KW-0489">Methyltransferase</keyword>
<protein>
    <submittedName>
        <fullName evidence="7">Trans-resveratrol di-O-methyltransferase</fullName>
    </submittedName>
</protein>
<reference evidence="7" key="1">
    <citation type="journal article" date="2023" name="Nat. Commun.">
        <title>Diploid and tetraploid genomes of Acorus and the evolution of monocots.</title>
        <authorList>
            <person name="Ma L."/>
            <person name="Liu K.W."/>
            <person name="Li Z."/>
            <person name="Hsiao Y.Y."/>
            <person name="Qi Y."/>
            <person name="Fu T."/>
            <person name="Tang G.D."/>
            <person name="Zhang D."/>
            <person name="Sun W.H."/>
            <person name="Liu D.K."/>
            <person name="Li Y."/>
            <person name="Chen G.Z."/>
            <person name="Liu X.D."/>
            <person name="Liao X.Y."/>
            <person name="Jiang Y.T."/>
            <person name="Yu X."/>
            <person name="Hao Y."/>
            <person name="Huang J."/>
            <person name="Zhao X.W."/>
            <person name="Ke S."/>
            <person name="Chen Y.Y."/>
            <person name="Wu W.L."/>
            <person name="Hsu J.L."/>
            <person name="Lin Y.F."/>
            <person name="Huang M.D."/>
            <person name="Li C.Y."/>
            <person name="Huang L."/>
            <person name="Wang Z.W."/>
            <person name="Zhao X."/>
            <person name="Zhong W.Y."/>
            <person name="Peng D.H."/>
            <person name="Ahmad S."/>
            <person name="Lan S."/>
            <person name="Zhang J.S."/>
            <person name="Tsai W.C."/>
            <person name="Van de Peer Y."/>
            <person name="Liu Z.J."/>
        </authorList>
    </citation>
    <scope>NUCLEOTIDE SEQUENCE</scope>
    <source>
        <strain evidence="7">SCP</strain>
    </source>
</reference>
<proteinExistence type="predicted"/>
<dbReference type="SUPFAM" id="SSF53335">
    <property type="entry name" value="S-adenosyl-L-methionine-dependent methyltransferases"/>
    <property type="match status" value="1"/>
</dbReference>
<keyword evidence="2" id="KW-0808">Transferase</keyword>
<feature type="domain" description="O-methyltransferase dimerisation" evidence="6">
    <location>
        <begin position="21"/>
        <end position="108"/>
    </location>
</feature>
<evidence type="ECO:0000313" key="7">
    <source>
        <dbReference type="EMBL" id="KAK1269385.1"/>
    </source>
</evidence>
<dbReference type="InterPro" id="IPR036388">
    <property type="entry name" value="WH-like_DNA-bd_sf"/>
</dbReference>
<dbReference type="PROSITE" id="PS51683">
    <property type="entry name" value="SAM_OMT_II"/>
    <property type="match status" value="1"/>
</dbReference>
<dbReference type="GO" id="GO:0032259">
    <property type="term" value="P:methylation"/>
    <property type="evidence" value="ECO:0007669"/>
    <property type="project" value="UniProtKB-KW"/>
</dbReference>
<sequence length="356" mass="39397">MGFPTADKIEEETQAQHLVWNQTLQYINSMTLKSAVELGIPDVLHRNGGRVSLSNLAAELAVPPNKTDCLRRLMRVLVHAGCFTSETDTEDKEPSYLLTPLSRLLVTDKVTGGSPFVRLQLDREILSAWQSLGAWFQGDERTPFSKANGMEIFEIMGQSERLNDLFNAGMASDSSIVSKSLVEKHRDAFVGLKSIVDIGGGTGELGLTVAEAFPWIKVTVFDLPHVVATAPKNTVVDFRGGNMFEHIPPSDAIVLKLICHDWNDEECVKILKQCKKAIPGAEEGGKVMILDIVVNSKTGDHKATETQLFFDMLMMVNSTGKEREEHEWEKIFLEAGFTSYKATHGFGVLSLIEVYP</sequence>
<dbReference type="GO" id="GO:0008757">
    <property type="term" value="F:S-adenosylmethionine-dependent methyltransferase activity"/>
    <property type="evidence" value="ECO:0007669"/>
    <property type="project" value="UniProtKB-ARBA"/>
</dbReference>
<dbReference type="Pfam" id="PF08100">
    <property type="entry name" value="Dimerisation"/>
    <property type="match status" value="1"/>
</dbReference>
<dbReference type="AlphaFoldDB" id="A0AAV9AYH5"/>
<dbReference type="Pfam" id="PF00891">
    <property type="entry name" value="Methyltransf_2"/>
    <property type="match status" value="1"/>
</dbReference>
<dbReference type="InterPro" id="IPR001077">
    <property type="entry name" value="COMT_C"/>
</dbReference>
<dbReference type="GO" id="GO:0008171">
    <property type="term" value="F:O-methyltransferase activity"/>
    <property type="evidence" value="ECO:0007669"/>
    <property type="project" value="InterPro"/>
</dbReference>